<keyword evidence="5" id="KW-1133">Transmembrane helix</keyword>
<name>A0ABY7DAJ1_MYAAR</name>
<dbReference type="PANTHER" id="PTHR11471:SF13">
    <property type="entry name" value="TNF FAMILY PROFILE DOMAIN-CONTAINING PROTEIN"/>
    <property type="match status" value="1"/>
</dbReference>
<dbReference type="Gene3D" id="2.60.120.40">
    <property type="match status" value="1"/>
</dbReference>
<evidence type="ECO:0000256" key="4">
    <source>
        <dbReference type="ARBA" id="ARBA00023136"/>
    </source>
</evidence>
<feature type="domain" description="THD" evidence="6">
    <location>
        <begin position="186"/>
        <end position="314"/>
    </location>
</feature>
<sequence length="322" mass="36278">MGFPCPDALGLSLLTDSREICCVFSNIYTKDNNDTPRGKTSRFEHIFFGLTVLSAALTILFAVLCIALGNKTNQSESTICLNCDELILSYSPFPHANKDIDALRQAENSSLCCGPLLNISKLLLTKATTSKHFEQSQTVTVGDGFYELLYDDCDKVNGIRTPKAKLAGIVDISPSLTVNGHSKLLWNRYNSTFTEHNCIHLFQEGEIFIKQPGYYIVSSMIHVRIPATTNNTLKLRPPTTNSTTLFVHHVDLLSHYYGHTRVLMQRKRSLGQTQMLPFTSLVSAVFKFQKNDRISVSVSHPEYINLNHTMDHFSVYYSYDFE</sequence>
<gene>
    <name evidence="7" type="ORF">MAR_006424</name>
</gene>
<evidence type="ECO:0000256" key="1">
    <source>
        <dbReference type="ARBA" id="ARBA00004370"/>
    </source>
</evidence>
<keyword evidence="5" id="KW-0812">Transmembrane</keyword>
<keyword evidence="8" id="KW-1185">Reference proteome</keyword>
<comment type="subcellular location">
    <subcellularLocation>
        <location evidence="1">Membrane</location>
    </subcellularLocation>
</comment>
<protein>
    <recommendedName>
        <fullName evidence="6">THD domain-containing protein</fullName>
    </recommendedName>
</protein>
<dbReference type="SUPFAM" id="SSF49842">
    <property type="entry name" value="TNF-like"/>
    <property type="match status" value="1"/>
</dbReference>
<dbReference type="Pfam" id="PF00229">
    <property type="entry name" value="TNF"/>
    <property type="match status" value="1"/>
</dbReference>
<evidence type="ECO:0000259" key="6">
    <source>
        <dbReference type="Pfam" id="PF00229"/>
    </source>
</evidence>
<evidence type="ECO:0000256" key="3">
    <source>
        <dbReference type="ARBA" id="ARBA00022514"/>
    </source>
</evidence>
<comment type="similarity">
    <text evidence="2">Belongs to the tumor necrosis factor family.</text>
</comment>
<reference evidence="7" key="1">
    <citation type="submission" date="2022-11" db="EMBL/GenBank/DDBJ databases">
        <title>Centuries of genome instability and evolution in soft-shell clam transmissible cancer (bioRxiv).</title>
        <authorList>
            <person name="Hart S.F.M."/>
            <person name="Yonemitsu M.A."/>
            <person name="Giersch R.M."/>
            <person name="Beal B.F."/>
            <person name="Arriagada G."/>
            <person name="Davis B.W."/>
            <person name="Ostrander E.A."/>
            <person name="Goff S.P."/>
            <person name="Metzger M.J."/>
        </authorList>
    </citation>
    <scope>NUCLEOTIDE SEQUENCE</scope>
    <source>
        <strain evidence="7">MELC-2E11</strain>
        <tissue evidence="7">Siphon/mantle</tissue>
    </source>
</reference>
<keyword evidence="3" id="KW-0202">Cytokine</keyword>
<evidence type="ECO:0000313" key="8">
    <source>
        <dbReference type="Proteomes" id="UP001164746"/>
    </source>
</evidence>
<evidence type="ECO:0000313" key="7">
    <source>
        <dbReference type="EMBL" id="WAQ93953.1"/>
    </source>
</evidence>
<evidence type="ECO:0000256" key="5">
    <source>
        <dbReference type="SAM" id="Phobius"/>
    </source>
</evidence>
<dbReference type="PANTHER" id="PTHR11471">
    <property type="entry name" value="TUMOR NECROSIS FACTOR FAMILY MEMBER"/>
    <property type="match status" value="1"/>
</dbReference>
<accession>A0ABY7DAJ1</accession>
<evidence type="ECO:0000256" key="2">
    <source>
        <dbReference type="ARBA" id="ARBA00008670"/>
    </source>
</evidence>
<organism evidence="7 8">
    <name type="scientific">Mya arenaria</name>
    <name type="common">Soft-shell clam</name>
    <dbReference type="NCBI Taxonomy" id="6604"/>
    <lineage>
        <taxon>Eukaryota</taxon>
        <taxon>Metazoa</taxon>
        <taxon>Spiralia</taxon>
        <taxon>Lophotrochozoa</taxon>
        <taxon>Mollusca</taxon>
        <taxon>Bivalvia</taxon>
        <taxon>Autobranchia</taxon>
        <taxon>Heteroconchia</taxon>
        <taxon>Euheterodonta</taxon>
        <taxon>Imparidentia</taxon>
        <taxon>Neoheterodontei</taxon>
        <taxon>Myida</taxon>
        <taxon>Myoidea</taxon>
        <taxon>Myidae</taxon>
        <taxon>Mya</taxon>
    </lineage>
</organism>
<dbReference type="InterPro" id="IPR006052">
    <property type="entry name" value="TNF_dom"/>
</dbReference>
<feature type="transmembrane region" description="Helical" evidence="5">
    <location>
        <begin position="46"/>
        <end position="69"/>
    </location>
</feature>
<dbReference type="EMBL" id="CP111012">
    <property type="protein sequence ID" value="WAQ93953.1"/>
    <property type="molecule type" value="Genomic_DNA"/>
</dbReference>
<dbReference type="InterPro" id="IPR008983">
    <property type="entry name" value="Tumour_necrosis_fac-like_dom"/>
</dbReference>
<dbReference type="Proteomes" id="UP001164746">
    <property type="component" value="Chromosome 1"/>
</dbReference>
<proteinExistence type="inferred from homology"/>
<keyword evidence="4 5" id="KW-0472">Membrane</keyword>